<protein>
    <recommendedName>
        <fullName evidence="2">Plasmid related protein</fullName>
    </recommendedName>
</protein>
<dbReference type="AlphaFoldDB" id="A0A0F8XMZ6"/>
<comment type="caution">
    <text evidence="1">The sequence shown here is derived from an EMBL/GenBank/DDBJ whole genome shotgun (WGS) entry which is preliminary data.</text>
</comment>
<organism evidence="1">
    <name type="scientific">marine sediment metagenome</name>
    <dbReference type="NCBI Taxonomy" id="412755"/>
    <lineage>
        <taxon>unclassified sequences</taxon>
        <taxon>metagenomes</taxon>
        <taxon>ecological metagenomes</taxon>
    </lineage>
</organism>
<gene>
    <name evidence="1" type="ORF">LCGC14_3168400</name>
</gene>
<reference evidence="1" key="1">
    <citation type="journal article" date="2015" name="Nature">
        <title>Complex archaea that bridge the gap between prokaryotes and eukaryotes.</title>
        <authorList>
            <person name="Spang A."/>
            <person name="Saw J.H."/>
            <person name="Jorgensen S.L."/>
            <person name="Zaremba-Niedzwiedzka K."/>
            <person name="Martijn J."/>
            <person name="Lind A.E."/>
            <person name="van Eijk R."/>
            <person name="Schleper C."/>
            <person name="Guy L."/>
            <person name="Ettema T.J."/>
        </authorList>
    </citation>
    <scope>NUCLEOTIDE SEQUENCE</scope>
</reference>
<evidence type="ECO:0008006" key="2">
    <source>
        <dbReference type="Google" id="ProtNLM"/>
    </source>
</evidence>
<name>A0A0F8XMZ6_9ZZZZ</name>
<accession>A0A0F8XMZ6</accession>
<dbReference type="EMBL" id="LAZR01070249">
    <property type="protein sequence ID" value="KKK43489.1"/>
    <property type="molecule type" value="Genomic_DNA"/>
</dbReference>
<evidence type="ECO:0000313" key="1">
    <source>
        <dbReference type="EMBL" id="KKK43489.1"/>
    </source>
</evidence>
<proteinExistence type="predicted"/>
<sequence>MDEVKTMKRMLFPPGQVVATPGALGLADRGANLLEYLARHLHGDWGDMVEADKEENDYSVSRHLRIFSAYDTPFGKLWLITEADRSVTTFLLPDEY</sequence>